<gene>
    <name evidence="2" type="ORF">RM555_04040</name>
</gene>
<evidence type="ECO:0000313" key="3">
    <source>
        <dbReference type="Proteomes" id="UP001180973"/>
    </source>
</evidence>
<organism evidence="2 3">
    <name type="scientific">Micromonospora reichwaldensis</name>
    <dbReference type="NCBI Taxonomy" id="3075516"/>
    <lineage>
        <taxon>Bacteria</taxon>
        <taxon>Bacillati</taxon>
        <taxon>Actinomycetota</taxon>
        <taxon>Actinomycetes</taxon>
        <taxon>Micromonosporales</taxon>
        <taxon>Micromonosporaceae</taxon>
        <taxon>Micromonospora</taxon>
    </lineage>
</organism>
<reference evidence="2" key="1">
    <citation type="submission" date="2023-09" db="EMBL/GenBank/DDBJ databases">
        <title>30 novel species of actinomycetes from the DSMZ collection.</title>
        <authorList>
            <person name="Nouioui I."/>
        </authorList>
    </citation>
    <scope>NUCLEOTIDE SEQUENCE</scope>
    <source>
        <strain evidence="2">DSM 115977</strain>
    </source>
</reference>
<dbReference type="EMBL" id="JAVRFL010000004">
    <property type="protein sequence ID" value="MDT0528163.1"/>
    <property type="molecule type" value="Genomic_DNA"/>
</dbReference>
<feature type="transmembrane region" description="Helical" evidence="1">
    <location>
        <begin position="45"/>
        <end position="66"/>
    </location>
</feature>
<name>A0ABU2WQG1_9ACTN</name>
<dbReference type="RefSeq" id="WP_311410504.1">
    <property type="nucleotide sequence ID" value="NZ_JAVRFL010000004.1"/>
</dbReference>
<keyword evidence="3" id="KW-1185">Reference proteome</keyword>
<evidence type="ECO:0000256" key="1">
    <source>
        <dbReference type="SAM" id="Phobius"/>
    </source>
</evidence>
<proteinExistence type="predicted"/>
<keyword evidence="1" id="KW-0812">Transmembrane</keyword>
<keyword evidence="1" id="KW-0472">Membrane</keyword>
<feature type="transmembrane region" description="Helical" evidence="1">
    <location>
        <begin position="105"/>
        <end position="131"/>
    </location>
</feature>
<dbReference type="Proteomes" id="UP001180973">
    <property type="component" value="Unassembled WGS sequence"/>
</dbReference>
<protein>
    <submittedName>
        <fullName evidence="2">Uncharacterized protein</fullName>
    </submittedName>
</protein>
<sequence length="160" mass="16106">MRPSLLLFAGGALALAQSASGARIVLRDALDAEAMYGGGMDVALLLMLVVTSVTGAAVLFAAGGLLVRDRVRPGRALLHLWTGPILVRSAYGGFLVSVPNDGGPFPAWAVVTEVVAGPALVLTVIAATWLLSCGPAARGDSTACRPGLGPGPSCAGTWKA</sequence>
<evidence type="ECO:0000313" key="2">
    <source>
        <dbReference type="EMBL" id="MDT0528163.1"/>
    </source>
</evidence>
<feature type="transmembrane region" description="Helical" evidence="1">
    <location>
        <begin position="78"/>
        <end position="99"/>
    </location>
</feature>
<comment type="caution">
    <text evidence="2">The sequence shown here is derived from an EMBL/GenBank/DDBJ whole genome shotgun (WGS) entry which is preliminary data.</text>
</comment>
<keyword evidence="1" id="KW-1133">Transmembrane helix</keyword>
<accession>A0ABU2WQG1</accession>